<evidence type="ECO:0000256" key="1">
    <source>
        <dbReference type="SAM" id="MobiDB-lite"/>
    </source>
</evidence>
<dbReference type="EMBL" id="JAVHUY010000002">
    <property type="protein sequence ID" value="MDQ7903461.1"/>
    <property type="molecule type" value="Genomic_DNA"/>
</dbReference>
<dbReference type="RefSeq" id="WP_308710733.1">
    <property type="nucleotide sequence ID" value="NZ_JAVHUY010000002.1"/>
</dbReference>
<dbReference type="Proteomes" id="UP001230908">
    <property type="component" value="Unassembled WGS sequence"/>
</dbReference>
<keyword evidence="3" id="KW-1185">Reference proteome</keyword>
<comment type="caution">
    <text evidence="2">The sequence shown here is derived from an EMBL/GenBank/DDBJ whole genome shotgun (WGS) entry which is preliminary data.</text>
</comment>
<feature type="region of interest" description="Disordered" evidence="1">
    <location>
        <begin position="1"/>
        <end position="40"/>
    </location>
</feature>
<accession>A0ABU0Z8S2</accession>
<protein>
    <recommendedName>
        <fullName evidence="4">Ribbon-helix-helix protein CopG domain-containing protein</fullName>
    </recommendedName>
</protein>
<evidence type="ECO:0000313" key="2">
    <source>
        <dbReference type="EMBL" id="MDQ7903461.1"/>
    </source>
</evidence>
<evidence type="ECO:0008006" key="4">
    <source>
        <dbReference type="Google" id="ProtNLM"/>
    </source>
</evidence>
<evidence type="ECO:0000313" key="3">
    <source>
        <dbReference type="Proteomes" id="UP001230908"/>
    </source>
</evidence>
<sequence>MDTNKNRAVAVREQTEEKTVEPETTPPSVPPTAASGSPGGLVRVTVNLTPKSADALEAISGATGLSKTDVINRSLQVYQLVEELLDRGGGSILIKHPSGELERVYIL</sequence>
<organism evidence="2 3">
    <name type="scientific">Phytohabitans maris</name>
    <dbReference type="NCBI Taxonomy" id="3071409"/>
    <lineage>
        <taxon>Bacteria</taxon>
        <taxon>Bacillati</taxon>
        <taxon>Actinomycetota</taxon>
        <taxon>Actinomycetes</taxon>
        <taxon>Micromonosporales</taxon>
        <taxon>Micromonosporaceae</taxon>
    </lineage>
</organism>
<reference evidence="2 3" key="1">
    <citation type="submission" date="2023-08" db="EMBL/GenBank/DDBJ databases">
        <title>Phytohabitans sansha sp. nov., isolated from marine sediment.</title>
        <authorList>
            <person name="Zhao Y."/>
            <person name="Yi K."/>
        </authorList>
    </citation>
    <scope>NUCLEOTIDE SEQUENCE [LARGE SCALE GENOMIC DNA]</scope>
    <source>
        <strain evidence="2 3">ZYX-F-186</strain>
    </source>
</reference>
<name>A0ABU0Z8S2_9ACTN</name>
<proteinExistence type="predicted"/>
<gene>
    <name evidence="2" type="ORF">RB614_02895</name>
</gene>